<evidence type="ECO:0000256" key="4">
    <source>
        <dbReference type="ARBA" id="ARBA00022842"/>
    </source>
</evidence>
<comment type="caution">
    <text evidence="7">The sequence shown here is derived from an EMBL/GenBank/DDBJ whole genome shotgun (WGS) entry which is preliminary data.</text>
</comment>
<dbReference type="Proteomes" id="UP000317046">
    <property type="component" value="Unassembled WGS sequence"/>
</dbReference>
<keyword evidence="8" id="KW-1185">Reference proteome</keyword>
<protein>
    <submittedName>
        <fullName evidence="7">Phosphatase</fullName>
    </submittedName>
</protein>
<evidence type="ECO:0000313" key="8">
    <source>
        <dbReference type="Proteomes" id="UP000317046"/>
    </source>
</evidence>
<keyword evidence="6" id="KW-1133">Transmembrane helix</keyword>
<keyword evidence="2" id="KW-0479">Metal-binding</keyword>
<dbReference type="CDD" id="cd02612">
    <property type="entry name" value="HAD_PGPPase"/>
    <property type="match status" value="1"/>
</dbReference>
<dbReference type="GO" id="GO:0046872">
    <property type="term" value="F:metal ion binding"/>
    <property type="evidence" value="ECO:0007669"/>
    <property type="project" value="UniProtKB-KW"/>
</dbReference>
<organism evidence="7 8">
    <name type="scientific">Cellulomonas cellasea</name>
    <dbReference type="NCBI Taxonomy" id="43670"/>
    <lineage>
        <taxon>Bacteria</taxon>
        <taxon>Bacillati</taxon>
        <taxon>Actinomycetota</taxon>
        <taxon>Actinomycetes</taxon>
        <taxon>Micrococcales</taxon>
        <taxon>Cellulomonadaceae</taxon>
        <taxon>Cellulomonas</taxon>
    </lineage>
</organism>
<dbReference type="Pfam" id="PF12710">
    <property type="entry name" value="HAD"/>
    <property type="match status" value="1"/>
</dbReference>
<sequence>MDENGSDDAVPAGSGTAGDDARDTTPATLPPAQASAHRPVSSHPVPRPGAAAFFDLDKTIIATSSATAFSRPFLAGGLLTRRAVVRTAIAQFLYLVGGADAVQTERLRANLAQTVTGWDVAQVSSIVEDTLHESIDAAVYAEAVALIEEHHAAGRDVVVVSASGAEVVRPIAAVLGADHVIATRMSVVDGRYTGAIDFYAYGENKALAITELAAERGYDLAASYAYSDSITDAPMLEVVGHGFAVNPDRALRRLAAESGWGVLTFSRPVALRALMTPPRTVVAGLAAAAAVAVGVLAWHLVRRGRRGS</sequence>
<dbReference type="GO" id="GO:0016787">
    <property type="term" value="F:hydrolase activity"/>
    <property type="evidence" value="ECO:0007669"/>
    <property type="project" value="UniProtKB-KW"/>
</dbReference>
<keyword evidence="4" id="KW-0460">Magnesium</keyword>
<dbReference type="InterPro" id="IPR036412">
    <property type="entry name" value="HAD-like_sf"/>
</dbReference>
<dbReference type="SUPFAM" id="SSF56784">
    <property type="entry name" value="HAD-like"/>
    <property type="match status" value="1"/>
</dbReference>
<dbReference type="NCBIfam" id="TIGR01488">
    <property type="entry name" value="HAD-SF-IB"/>
    <property type="match status" value="1"/>
</dbReference>
<dbReference type="RefSeq" id="WP_141371912.1">
    <property type="nucleotide sequence ID" value="NZ_BJLR01000004.1"/>
</dbReference>
<dbReference type="AlphaFoldDB" id="A0A4Y3KTE1"/>
<evidence type="ECO:0000313" key="7">
    <source>
        <dbReference type="EMBL" id="GEA86475.1"/>
    </source>
</evidence>
<dbReference type="NCBIfam" id="TIGR01490">
    <property type="entry name" value="HAD-SF-IB-hyp1"/>
    <property type="match status" value="1"/>
</dbReference>
<proteinExistence type="inferred from homology"/>
<dbReference type="EMBL" id="BJLR01000004">
    <property type="protein sequence ID" value="GEA86475.1"/>
    <property type="molecule type" value="Genomic_DNA"/>
</dbReference>
<dbReference type="Gene3D" id="1.20.1440.100">
    <property type="entry name" value="SG protein - dephosphorylation function"/>
    <property type="match status" value="1"/>
</dbReference>
<dbReference type="Gene3D" id="3.40.50.1000">
    <property type="entry name" value="HAD superfamily/HAD-like"/>
    <property type="match status" value="1"/>
</dbReference>
<comment type="similarity">
    <text evidence="1">Belongs to the HAD-like hydrolase superfamily. SerB family.</text>
</comment>
<dbReference type="FunFam" id="3.40.50.1000:FF:000025">
    <property type="entry name" value="HAD hydrolase, family IB"/>
    <property type="match status" value="1"/>
</dbReference>
<dbReference type="InterPro" id="IPR050582">
    <property type="entry name" value="HAD-like_SerB"/>
</dbReference>
<dbReference type="PANTHER" id="PTHR43344:SF13">
    <property type="entry name" value="PHOSPHATASE RV3661-RELATED"/>
    <property type="match status" value="1"/>
</dbReference>
<evidence type="ECO:0000256" key="2">
    <source>
        <dbReference type="ARBA" id="ARBA00022723"/>
    </source>
</evidence>
<dbReference type="PANTHER" id="PTHR43344">
    <property type="entry name" value="PHOSPHOSERINE PHOSPHATASE"/>
    <property type="match status" value="1"/>
</dbReference>
<accession>A0A4Y3KTE1</accession>
<feature type="region of interest" description="Disordered" evidence="5">
    <location>
        <begin position="1"/>
        <end position="44"/>
    </location>
</feature>
<evidence type="ECO:0000256" key="3">
    <source>
        <dbReference type="ARBA" id="ARBA00022801"/>
    </source>
</evidence>
<gene>
    <name evidence="7" type="ORF">CCE01nite_04240</name>
</gene>
<dbReference type="InterPro" id="IPR006385">
    <property type="entry name" value="HAD_hydro_SerB1"/>
</dbReference>
<reference evidence="7" key="1">
    <citation type="submission" date="2019-06" db="EMBL/GenBank/DDBJ databases">
        <title>Whole genome shotgun sequence of Cellulomonas cellasea NBRC 3753.</title>
        <authorList>
            <person name="Hosoyama A."/>
            <person name="Uohara A."/>
            <person name="Ohji S."/>
            <person name="Ichikawa N."/>
        </authorList>
    </citation>
    <scope>NUCLEOTIDE SEQUENCE [LARGE SCALE GENOMIC DNA]</scope>
    <source>
        <strain evidence="7">NBRC 3753</strain>
    </source>
</reference>
<evidence type="ECO:0000256" key="5">
    <source>
        <dbReference type="SAM" id="MobiDB-lite"/>
    </source>
</evidence>
<evidence type="ECO:0000256" key="6">
    <source>
        <dbReference type="SAM" id="Phobius"/>
    </source>
</evidence>
<keyword evidence="3" id="KW-0378">Hydrolase</keyword>
<keyword evidence="6" id="KW-0472">Membrane</keyword>
<feature type="transmembrane region" description="Helical" evidence="6">
    <location>
        <begin position="281"/>
        <end position="301"/>
    </location>
</feature>
<evidence type="ECO:0000256" key="1">
    <source>
        <dbReference type="ARBA" id="ARBA00009184"/>
    </source>
</evidence>
<dbReference type="InterPro" id="IPR023214">
    <property type="entry name" value="HAD_sf"/>
</dbReference>
<name>A0A4Y3KTE1_9CELL</name>
<keyword evidence="6" id="KW-0812">Transmembrane</keyword>